<dbReference type="InterPro" id="IPR016137">
    <property type="entry name" value="RGS"/>
</dbReference>
<keyword evidence="2" id="KW-0378">Hydrolase</keyword>
<dbReference type="SUPFAM" id="SSF53474">
    <property type="entry name" value="alpha/beta-Hydrolases"/>
    <property type="match status" value="1"/>
</dbReference>
<reference evidence="2" key="2">
    <citation type="journal article" date="2022" name="Microbiol. Resour. Announc.">
        <title>Metagenome Sequencing to Explore Phylogenomics of Terrestrial Cyanobacteria.</title>
        <authorList>
            <person name="Ward R.D."/>
            <person name="Stajich J.E."/>
            <person name="Johansen J.R."/>
            <person name="Huntemann M."/>
            <person name="Clum A."/>
            <person name="Foster B."/>
            <person name="Foster B."/>
            <person name="Roux S."/>
            <person name="Palaniappan K."/>
            <person name="Varghese N."/>
            <person name="Mukherjee S."/>
            <person name="Reddy T.B.K."/>
            <person name="Daum C."/>
            <person name="Copeland A."/>
            <person name="Chen I.A."/>
            <person name="Ivanova N.N."/>
            <person name="Kyrpides N.C."/>
            <person name="Shapiro N."/>
            <person name="Eloe-Fadrosh E.A."/>
            <person name="Pietrasiak N."/>
        </authorList>
    </citation>
    <scope>NUCLEOTIDE SEQUENCE</scope>
    <source>
        <strain evidence="2">GSE-NOS-MK-12-04C</strain>
    </source>
</reference>
<dbReference type="AlphaFoldDB" id="A0A951URX4"/>
<proteinExistence type="predicted"/>
<evidence type="ECO:0000313" key="3">
    <source>
        <dbReference type="Proteomes" id="UP000729701"/>
    </source>
</evidence>
<dbReference type="PANTHER" id="PTHR43798">
    <property type="entry name" value="MONOACYLGLYCEROL LIPASE"/>
    <property type="match status" value="1"/>
</dbReference>
<feature type="domain" description="RGS" evidence="1">
    <location>
        <begin position="203"/>
        <end position="238"/>
    </location>
</feature>
<comment type="caution">
    <text evidence="2">The sequence shown here is derived from an EMBL/GenBank/DDBJ whole genome shotgun (WGS) entry which is preliminary data.</text>
</comment>
<dbReference type="InterPro" id="IPR050266">
    <property type="entry name" value="AB_hydrolase_sf"/>
</dbReference>
<dbReference type="PRINTS" id="PR00111">
    <property type="entry name" value="ABHYDROLASE"/>
</dbReference>
<dbReference type="GO" id="GO:0016787">
    <property type="term" value="F:hydrolase activity"/>
    <property type="evidence" value="ECO:0007669"/>
    <property type="project" value="UniProtKB-KW"/>
</dbReference>
<dbReference type="EMBL" id="JAHHGZ010000010">
    <property type="protein sequence ID" value="MBW4668098.1"/>
    <property type="molecule type" value="Genomic_DNA"/>
</dbReference>
<protein>
    <submittedName>
        <fullName evidence="2">Alpha/beta hydrolase</fullName>
    </submittedName>
</protein>
<dbReference type="InterPro" id="IPR000073">
    <property type="entry name" value="AB_hydrolase_1"/>
</dbReference>
<evidence type="ECO:0000313" key="2">
    <source>
        <dbReference type="EMBL" id="MBW4668098.1"/>
    </source>
</evidence>
<reference evidence="2" key="1">
    <citation type="submission" date="2021-05" db="EMBL/GenBank/DDBJ databases">
        <authorList>
            <person name="Pietrasiak N."/>
            <person name="Ward R."/>
            <person name="Stajich J.E."/>
            <person name="Kurbessoian T."/>
        </authorList>
    </citation>
    <scope>NUCLEOTIDE SEQUENCE</scope>
    <source>
        <strain evidence="2">GSE-NOS-MK-12-04C</strain>
    </source>
</reference>
<gene>
    <name evidence="2" type="ORF">KME60_11915</name>
</gene>
<dbReference type="Proteomes" id="UP000729701">
    <property type="component" value="Unassembled WGS sequence"/>
</dbReference>
<accession>A0A951URX4</accession>
<dbReference type="Pfam" id="PF00561">
    <property type="entry name" value="Abhydrolase_1"/>
    <property type="match status" value="1"/>
</dbReference>
<name>A0A951URX4_9CYAN</name>
<dbReference type="Gene3D" id="3.40.50.1820">
    <property type="entry name" value="alpha/beta hydrolase"/>
    <property type="match status" value="1"/>
</dbReference>
<sequence length="267" mass="30430">MTTPPDTLWLTPNPELKCLNHSLLCHLSRKTSIGQWEYQQTPDEPNSLDVAVVLLHDYLKVHHRQINLIGHSTGGLLGLMYARKHPERVKSLTLLSVGVNPGIDWQAHYYVQRKLLPCNRGFLLYNMANSLFGNQDELTIRKLVNLLEKDLDNSASPHSLLQQAVILPIQVSVPLLVCGSKDDMVVDSHQIQSWRNFIKPNSSLFRLWECPRGKHFFHHFYPEMVAEEIVKFWDAVKDSSACNSLSYVKGDGQSPLKATNHMTISER</sequence>
<dbReference type="PROSITE" id="PS50132">
    <property type="entry name" value="RGS"/>
    <property type="match status" value="1"/>
</dbReference>
<evidence type="ECO:0000259" key="1">
    <source>
        <dbReference type="PROSITE" id="PS50132"/>
    </source>
</evidence>
<organism evidence="2 3">
    <name type="scientific">Cyanomargarita calcarea GSE-NOS-MK-12-04C</name>
    <dbReference type="NCBI Taxonomy" id="2839659"/>
    <lineage>
        <taxon>Bacteria</taxon>
        <taxon>Bacillati</taxon>
        <taxon>Cyanobacteriota</taxon>
        <taxon>Cyanophyceae</taxon>
        <taxon>Nostocales</taxon>
        <taxon>Cyanomargaritaceae</taxon>
        <taxon>Cyanomargarita</taxon>
    </lineage>
</organism>
<dbReference type="InterPro" id="IPR029058">
    <property type="entry name" value="AB_hydrolase_fold"/>
</dbReference>